<dbReference type="PROSITE" id="PS50977">
    <property type="entry name" value="HTH_TETR_2"/>
    <property type="match status" value="1"/>
</dbReference>
<sequence length="164" mass="19334">MVLATFTNLPNEKQVRIRKALFTEFEEHPLADAQVARIVKESSISRGAFYKYFSDLTDAYKYVFDFALEEIHQKMPARATSENVDFYLQRITNFVTETDQAGYRNFIKMYYLHNENYLGSKPTQIDSDRWAFKILYHQTLRDVILDPTSLDTRLDQLKSVLQKL</sequence>
<feature type="DNA-binding region" description="H-T-H motif" evidence="2">
    <location>
        <begin position="34"/>
        <end position="53"/>
    </location>
</feature>
<keyword evidence="5" id="KW-1185">Reference proteome</keyword>
<protein>
    <submittedName>
        <fullName evidence="4">TetR/AcrR family transcriptional regulator</fullName>
    </submittedName>
</protein>
<evidence type="ECO:0000259" key="3">
    <source>
        <dbReference type="PROSITE" id="PS50977"/>
    </source>
</evidence>
<dbReference type="Gene3D" id="1.10.357.10">
    <property type="entry name" value="Tetracycline Repressor, domain 2"/>
    <property type="match status" value="1"/>
</dbReference>
<dbReference type="InterPro" id="IPR009057">
    <property type="entry name" value="Homeodomain-like_sf"/>
</dbReference>
<comment type="caution">
    <text evidence="4">The sequence shown here is derived from an EMBL/GenBank/DDBJ whole genome shotgun (WGS) entry which is preliminary data.</text>
</comment>
<evidence type="ECO:0000313" key="5">
    <source>
        <dbReference type="Proteomes" id="UP000254492"/>
    </source>
</evidence>
<proteinExistence type="predicted"/>
<name>A0ABX9I1X5_9LACO</name>
<reference evidence="4 5" key="1">
    <citation type="submission" date="2018-07" db="EMBL/GenBank/DDBJ databases">
        <title>Genome-based reclassification of Weissella jogaejeotgali as Weissella thailandensis.</title>
        <authorList>
            <person name="Chun J."/>
            <person name="Kim B.-Y."/>
            <person name="Kwak M.-J."/>
        </authorList>
    </citation>
    <scope>NUCLEOTIDE SEQUENCE [LARGE SCALE GENOMIC DNA]</scope>
    <source>
        <strain evidence="4 5">KCTC 3751</strain>
    </source>
</reference>
<dbReference type="Pfam" id="PF00440">
    <property type="entry name" value="TetR_N"/>
    <property type="match status" value="1"/>
</dbReference>
<dbReference type="Proteomes" id="UP000254492">
    <property type="component" value="Unassembled WGS sequence"/>
</dbReference>
<gene>
    <name evidence="4" type="ORF">DWV05_09725</name>
</gene>
<dbReference type="SUPFAM" id="SSF46689">
    <property type="entry name" value="Homeodomain-like"/>
    <property type="match status" value="1"/>
</dbReference>
<feature type="domain" description="HTH tetR-type" evidence="3">
    <location>
        <begin position="11"/>
        <end position="71"/>
    </location>
</feature>
<evidence type="ECO:0000313" key="4">
    <source>
        <dbReference type="EMBL" id="RDS58699.1"/>
    </source>
</evidence>
<accession>A0ABX9I1X5</accession>
<dbReference type="InterPro" id="IPR001647">
    <property type="entry name" value="HTH_TetR"/>
</dbReference>
<organism evidence="4 5">
    <name type="scientific">Weissella thailandensis</name>
    <dbReference type="NCBI Taxonomy" id="89061"/>
    <lineage>
        <taxon>Bacteria</taxon>
        <taxon>Bacillati</taxon>
        <taxon>Bacillota</taxon>
        <taxon>Bacilli</taxon>
        <taxon>Lactobacillales</taxon>
        <taxon>Lactobacillaceae</taxon>
        <taxon>Weissella</taxon>
    </lineage>
</organism>
<dbReference type="EMBL" id="QRAY01000025">
    <property type="protein sequence ID" value="RDS58699.1"/>
    <property type="molecule type" value="Genomic_DNA"/>
</dbReference>
<evidence type="ECO:0000256" key="2">
    <source>
        <dbReference type="PROSITE-ProRule" id="PRU00335"/>
    </source>
</evidence>
<keyword evidence="1 2" id="KW-0238">DNA-binding</keyword>
<dbReference type="RefSeq" id="WP_115471716.1">
    <property type="nucleotide sequence ID" value="NZ_BJEC01000026.1"/>
</dbReference>
<evidence type="ECO:0000256" key="1">
    <source>
        <dbReference type="ARBA" id="ARBA00023125"/>
    </source>
</evidence>